<sequence>MKKYLLVIPVIILTFTLVGCSSSSEEKNSKDTSNDNKQSQNSSKHNHKIPKHIFDKTTKNQKISESTIKKDIKTYLDTDRKLTDAREPYEDKLDSDEKLSKKKEQKFNHIVDLQERNLKNFANYINNNQMPNKEYEQYTKKISNYMIAIYQTNQRALNLDEDASLKDILDVNKDKNIANGREQAKIEKFLKEKNIQTIAFDK</sequence>
<dbReference type="Proteomes" id="UP000238153">
    <property type="component" value="Unassembled WGS sequence"/>
</dbReference>
<evidence type="ECO:0000313" key="4">
    <source>
        <dbReference type="Proteomes" id="UP000238153"/>
    </source>
</evidence>
<name>A0A2A1KB24_STAHA</name>
<dbReference type="InterPro" id="IPR047903">
    <property type="entry name" value="NDxxF_lipo"/>
</dbReference>
<dbReference type="PROSITE" id="PS51257">
    <property type="entry name" value="PROKAR_LIPOPROTEIN"/>
    <property type="match status" value="1"/>
</dbReference>
<dbReference type="GeneID" id="93779709"/>
<feature type="signal peptide" evidence="2">
    <location>
        <begin position="1"/>
        <end position="19"/>
    </location>
</feature>
<reference evidence="3 4" key="1">
    <citation type="submission" date="2017-11" db="EMBL/GenBank/DDBJ databases">
        <authorList>
            <person name="Founou R.C."/>
            <person name="Founou L."/>
            <person name="Allam M."/>
            <person name="Ismail A."/>
            <person name="Essack S.Y."/>
        </authorList>
    </citation>
    <scope>NUCLEOTIDE SEQUENCE [LARGE SCALE GENOMIC DNA]</scope>
    <source>
        <strain evidence="3 4">G811N2B1</strain>
    </source>
</reference>
<evidence type="ECO:0000256" key="1">
    <source>
        <dbReference type="SAM" id="MobiDB-lite"/>
    </source>
</evidence>
<dbReference type="EMBL" id="PGWX01000015">
    <property type="protein sequence ID" value="PPJ80645.1"/>
    <property type="molecule type" value="Genomic_DNA"/>
</dbReference>
<dbReference type="NCBIfam" id="NF033193">
    <property type="entry name" value="lipo_NDxxF"/>
    <property type="match status" value="1"/>
</dbReference>
<proteinExistence type="predicted"/>
<protein>
    <recommendedName>
        <fullName evidence="5">NDxxF motif lipoprotein</fullName>
    </recommendedName>
</protein>
<accession>A0A2A1KB24</accession>
<comment type="caution">
    <text evidence="3">The sequence shown here is derived from an EMBL/GenBank/DDBJ whole genome shotgun (WGS) entry which is preliminary data.</text>
</comment>
<feature type="compositionally biased region" description="Basic and acidic residues" evidence="1">
    <location>
        <begin position="24"/>
        <end position="34"/>
    </location>
</feature>
<gene>
    <name evidence="3" type="ORF">CV019_00120</name>
</gene>
<organism evidence="3 4">
    <name type="scientific">Staphylococcus haemolyticus</name>
    <dbReference type="NCBI Taxonomy" id="1283"/>
    <lineage>
        <taxon>Bacteria</taxon>
        <taxon>Bacillati</taxon>
        <taxon>Bacillota</taxon>
        <taxon>Bacilli</taxon>
        <taxon>Bacillales</taxon>
        <taxon>Staphylococcaceae</taxon>
        <taxon>Staphylococcus</taxon>
    </lineage>
</organism>
<dbReference type="OMA" id="RYIMGAN"/>
<evidence type="ECO:0000313" key="3">
    <source>
        <dbReference type="EMBL" id="PPJ80645.1"/>
    </source>
</evidence>
<dbReference type="RefSeq" id="WP_011274614.1">
    <property type="nucleotide sequence ID" value="NZ_BKAY01000005.1"/>
</dbReference>
<dbReference type="AlphaFoldDB" id="A0A2A1KB24"/>
<dbReference type="KEGG" id="shh:ShL2_00203"/>
<feature type="region of interest" description="Disordered" evidence="1">
    <location>
        <begin position="23"/>
        <end position="56"/>
    </location>
</feature>
<evidence type="ECO:0000256" key="2">
    <source>
        <dbReference type="SAM" id="SignalP"/>
    </source>
</evidence>
<keyword evidence="2" id="KW-0732">Signal</keyword>
<feature type="chain" id="PRO_5044065152" description="NDxxF motif lipoprotein" evidence="2">
    <location>
        <begin position="20"/>
        <end position="202"/>
    </location>
</feature>
<evidence type="ECO:0008006" key="5">
    <source>
        <dbReference type="Google" id="ProtNLM"/>
    </source>
</evidence>